<reference evidence="1 2" key="1">
    <citation type="journal article" date="2011" name="J. Bacteriol.">
        <title>Genome sequence of Chthoniobacter flavus Ellin428, an aerobic heterotrophic soil bacterium.</title>
        <authorList>
            <person name="Kant R."/>
            <person name="van Passel M.W."/>
            <person name="Palva A."/>
            <person name="Lucas S."/>
            <person name="Lapidus A."/>
            <person name="Glavina Del Rio T."/>
            <person name="Dalin E."/>
            <person name="Tice H."/>
            <person name="Bruce D."/>
            <person name="Goodwin L."/>
            <person name="Pitluck S."/>
            <person name="Larimer F.W."/>
            <person name="Land M.L."/>
            <person name="Hauser L."/>
            <person name="Sangwan P."/>
            <person name="de Vos W.M."/>
            <person name="Janssen P.H."/>
            <person name="Smidt H."/>
        </authorList>
    </citation>
    <scope>NUCLEOTIDE SEQUENCE [LARGE SCALE GENOMIC DNA]</scope>
    <source>
        <strain evidence="1 2">Ellin428</strain>
    </source>
</reference>
<dbReference type="InParanoid" id="B4D876"/>
<keyword evidence="2" id="KW-1185">Reference proteome</keyword>
<gene>
    <name evidence="1" type="ORF">CfE428DRAFT_5116</name>
</gene>
<sequence length="103" mass="12051">MKASALSSETLRRIALLFPPQQREPVARLLFEECGNNLPFLENYDAQQLERFQFAALKSSDGNLDRLYQMIDLAQKDWRDLLVAAEFAYDCSEHQRWLPPSRF</sequence>
<name>B4D876_9BACT</name>
<dbReference type="Proteomes" id="UP000005824">
    <property type="component" value="Unassembled WGS sequence"/>
</dbReference>
<dbReference type="AlphaFoldDB" id="B4D876"/>
<evidence type="ECO:0000313" key="2">
    <source>
        <dbReference type="Proteomes" id="UP000005824"/>
    </source>
</evidence>
<dbReference type="STRING" id="497964.CfE428DRAFT_5116"/>
<dbReference type="EMBL" id="ABVL01000020">
    <property type="protein sequence ID" value="EDY17430.1"/>
    <property type="molecule type" value="Genomic_DNA"/>
</dbReference>
<protein>
    <submittedName>
        <fullName evidence="1">Uncharacterized protein</fullName>
    </submittedName>
</protein>
<dbReference type="eggNOG" id="ENOG502ZRH9">
    <property type="taxonomic scope" value="Bacteria"/>
</dbReference>
<comment type="caution">
    <text evidence="1">The sequence shown here is derived from an EMBL/GenBank/DDBJ whole genome shotgun (WGS) entry which is preliminary data.</text>
</comment>
<organism evidence="1 2">
    <name type="scientific">Chthoniobacter flavus Ellin428</name>
    <dbReference type="NCBI Taxonomy" id="497964"/>
    <lineage>
        <taxon>Bacteria</taxon>
        <taxon>Pseudomonadati</taxon>
        <taxon>Verrucomicrobiota</taxon>
        <taxon>Spartobacteria</taxon>
        <taxon>Chthoniobacterales</taxon>
        <taxon>Chthoniobacteraceae</taxon>
        <taxon>Chthoniobacter</taxon>
    </lineage>
</organism>
<evidence type="ECO:0000313" key="1">
    <source>
        <dbReference type="EMBL" id="EDY17430.1"/>
    </source>
</evidence>
<dbReference type="RefSeq" id="WP_006982437.1">
    <property type="nucleotide sequence ID" value="NZ_ABVL01000020.1"/>
</dbReference>
<proteinExistence type="predicted"/>
<accession>B4D876</accession>